<evidence type="ECO:0000256" key="4">
    <source>
        <dbReference type="ARBA" id="ARBA00023163"/>
    </source>
</evidence>
<dbReference type="InterPro" id="IPR036388">
    <property type="entry name" value="WH-like_DNA-bd_sf"/>
</dbReference>
<keyword evidence="4" id="KW-0804">Transcription</keyword>
<accession>A0A4Q7J279</accession>
<dbReference type="InterPro" id="IPR000847">
    <property type="entry name" value="LysR_HTH_N"/>
</dbReference>
<dbReference type="Pfam" id="PF03466">
    <property type="entry name" value="LysR_substrate"/>
    <property type="match status" value="1"/>
</dbReference>
<dbReference type="EMBL" id="SFCC01000016">
    <property type="protein sequence ID" value="RZQ60503.1"/>
    <property type="molecule type" value="Genomic_DNA"/>
</dbReference>
<proteinExistence type="inferred from homology"/>
<dbReference type="Pfam" id="PF00126">
    <property type="entry name" value="HTH_1"/>
    <property type="match status" value="1"/>
</dbReference>
<dbReference type="SUPFAM" id="SSF46785">
    <property type="entry name" value="Winged helix' DNA-binding domain"/>
    <property type="match status" value="1"/>
</dbReference>
<evidence type="ECO:0000256" key="3">
    <source>
        <dbReference type="ARBA" id="ARBA00023125"/>
    </source>
</evidence>
<keyword evidence="2" id="KW-0805">Transcription regulation</keyword>
<evidence type="ECO:0000259" key="5">
    <source>
        <dbReference type="PROSITE" id="PS50931"/>
    </source>
</evidence>
<dbReference type="RefSeq" id="WP_130478508.1">
    <property type="nucleotide sequence ID" value="NZ_SFCC01000016.1"/>
</dbReference>
<dbReference type="PROSITE" id="PS50931">
    <property type="entry name" value="HTH_LYSR"/>
    <property type="match status" value="1"/>
</dbReference>
<protein>
    <submittedName>
        <fullName evidence="6">LysR family transcriptional regulator</fullName>
    </submittedName>
</protein>
<comment type="similarity">
    <text evidence="1">Belongs to the LysR transcriptional regulatory family.</text>
</comment>
<keyword evidence="3" id="KW-0238">DNA-binding</keyword>
<dbReference type="PANTHER" id="PTHR30346">
    <property type="entry name" value="TRANSCRIPTIONAL DUAL REGULATOR HCAR-RELATED"/>
    <property type="match status" value="1"/>
</dbReference>
<dbReference type="InterPro" id="IPR005119">
    <property type="entry name" value="LysR_subst-bd"/>
</dbReference>
<keyword evidence="7" id="KW-1185">Reference proteome</keyword>
<sequence length="301" mass="31737">MIDLRRLQVLRVLADRGTVTEAARALHVTPSAVSQQLGQLARELDVELLARDGRGVVLTPAAHALLAHADELARRWELARADLAGLTGTVGGTVRLCGVSSALAAFAAPAVRILRQRHPRLRVRLAEEETGECYRLLLSGQSDVAVVLPAAASPPAGDPRFDRQVLVEDPQDLLVPAGHPLAGRAAVPLAAAAGEDWLVKVRDNDSHDLLVAACAAAGFTPRVAHEVKEWYAVSRLVAEGLGVCLLPRLVPVPADHAVVRVPLRGDPAPRRAIVAAVRRGSADHPAVAAVLTALREAGPVP</sequence>
<dbReference type="Gene3D" id="1.10.10.10">
    <property type="entry name" value="Winged helix-like DNA-binding domain superfamily/Winged helix DNA-binding domain"/>
    <property type="match status" value="1"/>
</dbReference>
<gene>
    <name evidence="6" type="ORF">EWH70_27865</name>
</gene>
<dbReference type="PANTHER" id="PTHR30346:SF29">
    <property type="entry name" value="LYSR SUBSTRATE-BINDING"/>
    <property type="match status" value="1"/>
</dbReference>
<dbReference type="GO" id="GO:0032993">
    <property type="term" value="C:protein-DNA complex"/>
    <property type="evidence" value="ECO:0007669"/>
    <property type="project" value="TreeGrafter"/>
</dbReference>
<dbReference type="GO" id="GO:0003700">
    <property type="term" value="F:DNA-binding transcription factor activity"/>
    <property type="evidence" value="ECO:0007669"/>
    <property type="project" value="InterPro"/>
</dbReference>
<organism evidence="6 7">
    <name type="scientific">Amycolatopsis suaedae</name>
    <dbReference type="NCBI Taxonomy" id="2510978"/>
    <lineage>
        <taxon>Bacteria</taxon>
        <taxon>Bacillati</taxon>
        <taxon>Actinomycetota</taxon>
        <taxon>Actinomycetes</taxon>
        <taxon>Pseudonocardiales</taxon>
        <taxon>Pseudonocardiaceae</taxon>
        <taxon>Amycolatopsis</taxon>
    </lineage>
</organism>
<dbReference type="InterPro" id="IPR036390">
    <property type="entry name" value="WH_DNA-bd_sf"/>
</dbReference>
<reference evidence="6 7" key="1">
    <citation type="submission" date="2019-02" db="EMBL/GenBank/DDBJ databases">
        <title>Draft genome sequence of Amycolatopsis sp. 8-3EHSu isolated from roots of Suaeda maritima.</title>
        <authorList>
            <person name="Duangmal K."/>
            <person name="Chantavorakit T."/>
        </authorList>
    </citation>
    <scope>NUCLEOTIDE SEQUENCE [LARGE SCALE GENOMIC DNA]</scope>
    <source>
        <strain evidence="6 7">8-3EHSu</strain>
    </source>
</reference>
<evidence type="ECO:0000313" key="6">
    <source>
        <dbReference type="EMBL" id="RZQ60503.1"/>
    </source>
</evidence>
<name>A0A4Q7J279_9PSEU</name>
<evidence type="ECO:0000256" key="1">
    <source>
        <dbReference type="ARBA" id="ARBA00009437"/>
    </source>
</evidence>
<dbReference type="AlphaFoldDB" id="A0A4Q7J279"/>
<feature type="domain" description="HTH lysR-type" evidence="5">
    <location>
        <begin position="2"/>
        <end position="59"/>
    </location>
</feature>
<comment type="caution">
    <text evidence="6">The sequence shown here is derived from an EMBL/GenBank/DDBJ whole genome shotgun (WGS) entry which is preliminary data.</text>
</comment>
<evidence type="ECO:0000313" key="7">
    <source>
        <dbReference type="Proteomes" id="UP000292003"/>
    </source>
</evidence>
<evidence type="ECO:0000256" key="2">
    <source>
        <dbReference type="ARBA" id="ARBA00023015"/>
    </source>
</evidence>
<dbReference type="Proteomes" id="UP000292003">
    <property type="component" value="Unassembled WGS sequence"/>
</dbReference>
<dbReference type="OrthoDB" id="4131546at2"/>
<dbReference type="Gene3D" id="3.40.190.10">
    <property type="entry name" value="Periplasmic binding protein-like II"/>
    <property type="match status" value="2"/>
</dbReference>
<dbReference type="CDD" id="cd08423">
    <property type="entry name" value="PBP2_LTTR_like_6"/>
    <property type="match status" value="1"/>
</dbReference>
<dbReference type="GO" id="GO:0003677">
    <property type="term" value="F:DNA binding"/>
    <property type="evidence" value="ECO:0007669"/>
    <property type="project" value="UniProtKB-KW"/>
</dbReference>
<dbReference type="SUPFAM" id="SSF53850">
    <property type="entry name" value="Periplasmic binding protein-like II"/>
    <property type="match status" value="1"/>
</dbReference>